<keyword evidence="2" id="KW-1185">Reference proteome</keyword>
<dbReference type="AlphaFoldDB" id="D1YX57"/>
<accession>D1YX57</accession>
<dbReference type="OrthoDB" id="146811at2157"/>
<dbReference type="InParanoid" id="D1YX57"/>
<reference evidence="2" key="3">
    <citation type="journal article" date="2011" name="PLoS ONE">
        <title>Genome sequence of a mesophilic hydrogenotrophic methanogen Methanocella paludicola, the first cultivated representative of the order Methanocellales.</title>
        <authorList>
            <person name="Sakai S."/>
            <person name="Takaki Y."/>
            <person name="Shimamura S."/>
            <person name="Sekine M."/>
            <person name="Tajima T."/>
            <person name="Kosugi H."/>
            <person name="Ichikawa N."/>
            <person name="Tasumi E."/>
            <person name="Hiraki A.T."/>
            <person name="Shimizu A."/>
            <person name="Kato Y."/>
            <person name="Nishiko R."/>
            <person name="Mori K."/>
            <person name="Fujita N."/>
            <person name="Imachi H."/>
            <person name="Takai K."/>
        </authorList>
    </citation>
    <scope>NUCLEOTIDE SEQUENCE [LARGE SCALE GENOMIC DNA]</scope>
    <source>
        <strain evidence="2">DSM 17711 / JCM 13418 / NBRC 101707 / SANAE</strain>
    </source>
</reference>
<name>D1YX57_METPS</name>
<evidence type="ECO:0000313" key="1">
    <source>
        <dbReference type="EMBL" id="BAI61029.1"/>
    </source>
</evidence>
<proteinExistence type="predicted"/>
<dbReference type="STRING" id="304371.MCP_0957"/>
<dbReference type="KEGG" id="mpd:MCP_0957"/>
<dbReference type="GeneID" id="8680983"/>
<dbReference type="eggNOG" id="arCOG06565">
    <property type="taxonomic scope" value="Archaea"/>
</dbReference>
<dbReference type="Proteomes" id="UP000001882">
    <property type="component" value="Chromosome"/>
</dbReference>
<protein>
    <submittedName>
        <fullName evidence="1">Uncharacterized protein</fullName>
    </submittedName>
</protein>
<dbReference type="EMBL" id="AP011532">
    <property type="protein sequence ID" value="BAI61029.1"/>
    <property type="molecule type" value="Genomic_DNA"/>
</dbReference>
<dbReference type="RefSeq" id="WP_012899708.1">
    <property type="nucleotide sequence ID" value="NC_013665.1"/>
</dbReference>
<sequence length="337" mass="37946">MPENEKLYESLKEFLRQKLHLSANAHLKPEFLIKDDTIRLKPDLAIEDSTDRYIIEVKKKLSIVSISVINLYKDLISKRSDKYRYRYIIICKVSAPLEEAVAKAAGIDVLLLPPGVKMPEVDAAKPSAGIKFTSKKSWAVISSLLKEKMSSIRQISLKEHVSYGWSHKTISALLSQGIAARKDDLIVISDMNKLLNGIAWERPFENLFIREIKLRGKSAFDTARYISRVTKIENIDCSFTSYTAAGLYTGYSVRGDTAYAYMKNQDIGRLIDILSEDITNDGVTVRLYLPDRDVFSDSKELEDVKVVSPGQTLLDIAGQGYSSKDVTKMMVDKYAAL</sequence>
<organism evidence="1 2">
    <name type="scientific">Methanocella paludicola (strain DSM 17711 / JCM 13418 / NBRC 101707 / SANAE)</name>
    <dbReference type="NCBI Taxonomy" id="304371"/>
    <lineage>
        <taxon>Archaea</taxon>
        <taxon>Methanobacteriati</taxon>
        <taxon>Methanobacteriota</taxon>
        <taxon>Stenosarchaea group</taxon>
        <taxon>Methanomicrobia</taxon>
        <taxon>Methanocellales</taxon>
        <taxon>Methanocellaceae</taxon>
        <taxon>Methanocella</taxon>
    </lineage>
</organism>
<gene>
    <name evidence="1" type="ordered locus">MCP_0957</name>
</gene>
<reference evidence="1 2" key="2">
    <citation type="journal article" date="2008" name="Int. J. Syst. Evol. Microbiol.">
        <title>Methanocella paludicola gen. nov., sp. nov., a methane-producing archaeon, the first isolate of the lineage 'Rice Cluster I', and proposal of the new archaeal order Methanocellales ord. nov.</title>
        <authorList>
            <person name="Sakai S."/>
            <person name="Imachi H."/>
            <person name="Hanada S."/>
            <person name="Ohashi A."/>
            <person name="Harada H."/>
            <person name="Kamagata Y."/>
        </authorList>
    </citation>
    <scope>NUCLEOTIDE SEQUENCE [LARGE SCALE GENOMIC DNA]</scope>
    <source>
        <strain evidence="2">DSM 17711 / JCM 13418 / NBRC 101707 / SANAE</strain>
    </source>
</reference>
<evidence type="ECO:0000313" key="2">
    <source>
        <dbReference type="Proteomes" id="UP000001882"/>
    </source>
</evidence>
<reference evidence="1 2" key="1">
    <citation type="journal article" date="2007" name="Appl. Environ. Microbiol.">
        <title>Isolation of key methanogens for global methane emission from rice paddy fields: a novel isolate affiliated with the clone cluster rice cluster I.</title>
        <authorList>
            <person name="Sakai S."/>
            <person name="Imachi H."/>
            <person name="Sekiguchi Y."/>
            <person name="Ohashi A."/>
            <person name="Harada H."/>
            <person name="Kamagata Y."/>
        </authorList>
    </citation>
    <scope>NUCLEOTIDE SEQUENCE [LARGE SCALE GENOMIC DNA]</scope>
    <source>
        <strain evidence="2">DSM 17711 / JCM 13418 / NBRC 101707 / SANAE</strain>
    </source>
</reference>